<comment type="caution">
    <text evidence="2">The sequence shown here is derived from an EMBL/GenBank/DDBJ whole genome shotgun (WGS) entry which is preliminary data.</text>
</comment>
<proteinExistence type="predicted"/>
<organism evidence="2">
    <name type="scientific">marine sediment metagenome</name>
    <dbReference type="NCBI Taxonomy" id="412755"/>
    <lineage>
        <taxon>unclassified sequences</taxon>
        <taxon>metagenomes</taxon>
        <taxon>ecological metagenomes</taxon>
    </lineage>
</organism>
<reference evidence="2" key="1">
    <citation type="journal article" date="2014" name="Front. Microbiol.">
        <title>High frequency of phylogenetically diverse reductive dehalogenase-homologous genes in deep subseafloor sedimentary metagenomes.</title>
        <authorList>
            <person name="Kawai M."/>
            <person name="Futagami T."/>
            <person name="Toyoda A."/>
            <person name="Takaki Y."/>
            <person name="Nishi S."/>
            <person name="Hori S."/>
            <person name="Arai W."/>
            <person name="Tsubouchi T."/>
            <person name="Morono Y."/>
            <person name="Uchiyama I."/>
            <person name="Ito T."/>
            <person name="Fujiyama A."/>
            <person name="Inagaki F."/>
            <person name="Takami H."/>
        </authorList>
    </citation>
    <scope>NUCLEOTIDE SEQUENCE</scope>
    <source>
        <strain evidence="2">Expedition CK06-06</strain>
    </source>
</reference>
<keyword evidence="1" id="KW-1277">Toxin-antitoxin system</keyword>
<protein>
    <recommendedName>
        <fullName evidence="3">Plasmid stabilization system protein</fullName>
    </recommendedName>
</protein>
<accession>X1CP71</accession>
<dbReference type="Pfam" id="PF05016">
    <property type="entry name" value="ParE_toxin"/>
    <property type="match status" value="1"/>
</dbReference>
<evidence type="ECO:0000313" key="2">
    <source>
        <dbReference type="EMBL" id="GAG86026.1"/>
    </source>
</evidence>
<dbReference type="InterPro" id="IPR007712">
    <property type="entry name" value="RelE/ParE_toxin"/>
</dbReference>
<gene>
    <name evidence="2" type="ORF">S01H4_26575</name>
</gene>
<dbReference type="Gene3D" id="3.30.2310.20">
    <property type="entry name" value="RelE-like"/>
    <property type="match status" value="1"/>
</dbReference>
<dbReference type="AlphaFoldDB" id="X1CP71"/>
<dbReference type="InterPro" id="IPR035093">
    <property type="entry name" value="RelE/ParE_toxin_dom_sf"/>
</dbReference>
<dbReference type="EMBL" id="BART01012843">
    <property type="protein sequence ID" value="GAG86026.1"/>
    <property type="molecule type" value="Genomic_DNA"/>
</dbReference>
<name>X1CP71_9ZZZZ</name>
<evidence type="ECO:0008006" key="3">
    <source>
        <dbReference type="Google" id="ProtNLM"/>
    </source>
</evidence>
<sequence length="40" mass="4767">METPELRERILGNYRIIYRLKKDAVEIVTIIHGARLLRES</sequence>
<evidence type="ECO:0000256" key="1">
    <source>
        <dbReference type="ARBA" id="ARBA00022649"/>
    </source>
</evidence>